<dbReference type="AlphaFoldDB" id="A0A918L829"/>
<feature type="region of interest" description="Disordered" evidence="1">
    <location>
        <begin position="1"/>
        <end position="27"/>
    </location>
</feature>
<protein>
    <submittedName>
        <fullName evidence="2">Uncharacterized protein</fullName>
    </submittedName>
</protein>
<evidence type="ECO:0000313" key="3">
    <source>
        <dbReference type="Proteomes" id="UP000606194"/>
    </source>
</evidence>
<name>A0A918L829_9ACTN</name>
<reference evidence="2" key="2">
    <citation type="submission" date="2020-09" db="EMBL/GenBank/DDBJ databases">
        <authorList>
            <person name="Sun Q."/>
            <person name="Ohkuma M."/>
        </authorList>
    </citation>
    <scope>NUCLEOTIDE SEQUENCE</scope>
    <source>
        <strain evidence="2">JCM 4386</strain>
    </source>
</reference>
<evidence type="ECO:0000313" key="2">
    <source>
        <dbReference type="EMBL" id="GGS17362.1"/>
    </source>
</evidence>
<comment type="caution">
    <text evidence="2">The sequence shown here is derived from an EMBL/GenBank/DDBJ whole genome shotgun (WGS) entry which is preliminary data.</text>
</comment>
<proteinExistence type="predicted"/>
<sequence>MWRHANVPVTPQEVVPMSSPATAPPAPNNLKRIVAASLIGTTVEWYDDSSDRS</sequence>
<organism evidence="2 3">
    <name type="scientific">Streptomyces humidus</name>
    <dbReference type="NCBI Taxonomy" id="52259"/>
    <lineage>
        <taxon>Bacteria</taxon>
        <taxon>Bacillati</taxon>
        <taxon>Actinomycetota</taxon>
        <taxon>Actinomycetes</taxon>
        <taxon>Kitasatosporales</taxon>
        <taxon>Streptomycetaceae</taxon>
        <taxon>Streptomyces</taxon>
    </lineage>
</organism>
<dbReference type="EMBL" id="BMTL01000034">
    <property type="protein sequence ID" value="GGS17362.1"/>
    <property type="molecule type" value="Genomic_DNA"/>
</dbReference>
<reference evidence="2" key="1">
    <citation type="journal article" date="2014" name="Int. J. Syst. Evol. Microbiol.">
        <title>Complete genome sequence of Corynebacterium casei LMG S-19264T (=DSM 44701T), isolated from a smear-ripened cheese.</title>
        <authorList>
            <consortium name="US DOE Joint Genome Institute (JGI-PGF)"/>
            <person name="Walter F."/>
            <person name="Albersmeier A."/>
            <person name="Kalinowski J."/>
            <person name="Ruckert C."/>
        </authorList>
    </citation>
    <scope>NUCLEOTIDE SEQUENCE</scope>
    <source>
        <strain evidence="2">JCM 4386</strain>
    </source>
</reference>
<accession>A0A918L829</accession>
<keyword evidence="3" id="KW-1185">Reference proteome</keyword>
<evidence type="ECO:0000256" key="1">
    <source>
        <dbReference type="SAM" id="MobiDB-lite"/>
    </source>
</evidence>
<gene>
    <name evidence="2" type="ORF">GCM10010269_65500</name>
</gene>
<dbReference type="Proteomes" id="UP000606194">
    <property type="component" value="Unassembled WGS sequence"/>
</dbReference>